<dbReference type="InterPro" id="IPR001202">
    <property type="entry name" value="WW_dom"/>
</dbReference>
<evidence type="ECO:0000259" key="1">
    <source>
        <dbReference type="PROSITE" id="PS50020"/>
    </source>
</evidence>
<evidence type="ECO:0000313" key="2">
    <source>
        <dbReference type="EMBL" id="CAK9053204.1"/>
    </source>
</evidence>
<protein>
    <recommendedName>
        <fullName evidence="1">WW domain-containing protein</fullName>
    </recommendedName>
</protein>
<proteinExistence type="predicted"/>
<dbReference type="SUPFAM" id="SSF51045">
    <property type="entry name" value="WW domain"/>
    <property type="match status" value="1"/>
</dbReference>
<gene>
    <name evidence="2" type="ORF">CCMP2556_LOCUS26746</name>
</gene>
<comment type="caution">
    <text evidence="2">The sequence shown here is derived from an EMBL/GenBank/DDBJ whole genome shotgun (WGS) entry which is preliminary data.</text>
</comment>
<organism evidence="2 3">
    <name type="scientific">Durusdinium trenchii</name>
    <dbReference type="NCBI Taxonomy" id="1381693"/>
    <lineage>
        <taxon>Eukaryota</taxon>
        <taxon>Sar</taxon>
        <taxon>Alveolata</taxon>
        <taxon>Dinophyceae</taxon>
        <taxon>Suessiales</taxon>
        <taxon>Symbiodiniaceae</taxon>
        <taxon>Durusdinium</taxon>
    </lineage>
</organism>
<accession>A0ABP0MP34</accession>
<dbReference type="InterPro" id="IPR036020">
    <property type="entry name" value="WW_dom_sf"/>
</dbReference>
<dbReference type="PROSITE" id="PS50020">
    <property type="entry name" value="WW_DOMAIN_2"/>
    <property type="match status" value="1"/>
</dbReference>
<reference evidence="2 3" key="1">
    <citation type="submission" date="2024-02" db="EMBL/GenBank/DDBJ databases">
        <authorList>
            <person name="Chen Y."/>
            <person name="Shah S."/>
            <person name="Dougan E. K."/>
            <person name="Thang M."/>
            <person name="Chan C."/>
        </authorList>
    </citation>
    <scope>NUCLEOTIDE SEQUENCE [LARGE SCALE GENOMIC DNA]</scope>
</reference>
<dbReference type="EMBL" id="CAXAMN010018890">
    <property type="protein sequence ID" value="CAK9053204.1"/>
    <property type="molecule type" value="Genomic_DNA"/>
</dbReference>
<keyword evidence="3" id="KW-1185">Reference proteome</keyword>
<evidence type="ECO:0000313" key="3">
    <source>
        <dbReference type="Proteomes" id="UP001642484"/>
    </source>
</evidence>
<feature type="domain" description="WW" evidence="1">
    <location>
        <begin position="98"/>
        <end position="130"/>
    </location>
</feature>
<sequence>MERFWSPWNGSKHKLLPSPSVHGLRLGPRAPYRGTVVPPGPASGYPPEAQDPLQKVLDRFTSTGHVRNQATGGALAQAAAQASIYVPELQEQLYENMMAPDDGWLEVESPSGRIYYWNQFTQEEWEPEPS</sequence>
<dbReference type="Proteomes" id="UP001642484">
    <property type="component" value="Unassembled WGS sequence"/>
</dbReference>
<name>A0ABP0MP34_9DINO</name>